<evidence type="ECO:0000313" key="6">
    <source>
        <dbReference type="Proteomes" id="UP000694888"/>
    </source>
</evidence>
<dbReference type="PANTHER" id="PTHR24214">
    <property type="entry name" value="PDZ AND LIM DOMAIN PROTEIN ZASP"/>
    <property type="match status" value="1"/>
</dbReference>
<feature type="compositionally biased region" description="Gly residues" evidence="4">
    <location>
        <begin position="35"/>
        <end position="55"/>
    </location>
</feature>
<reference evidence="7" key="1">
    <citation type="submission" date="2025-08" db="UniProtKB">
        <authorList>
            <consortium name="RefSeq"/>
        </authorList>
    </citation>
    <scope>IDENTIFICATION</scope>
</reference>
<dbReference type="RefSeq" id="XP_005112512.2">
    <property type="nucleotide sequence ID" value="XM_005112455.3"/>
</dbReference>
<keyword evidence="2" id="KW-0963">Cytoplasm</keyword>
<feature type="compositionally biased region" description="Pro residues" evidence="4">
    <location>
        <begin position="251"/>
        <end position="262"/>
    </location>
</feature>
<feature type="compositionally biased region" description="Gly residues" evidence="4">
    <location>
        <begin position="1"/>
        <end position="22"/>
    </location>
</feature>
<evidence type="ECO:0000256" key="2">
    <source>
        <dbReference type="ARBA" id="ARBA00022490"/>
    </source>
</evidence>
<dbReference type="InterPro" id="IPR050604">
    <property type="entry name" value="PDZ-LIM_domain"/>
</dbReference>
<feature type="compositionally biased region" description="Pro residues" evidence="4">
    <location>
        <begin position="337"/>
        <end position="348"/>
    </location>
</feature>
<evidence type="ECO:0000256" key="3">
    <source>
        <dbReference type="ARBA" id="ARBA00023038"/>
    </source>
</evidence>
<feature type="compositionally biased region" description="Low complexity" evidence="4">
    <location>
        <begin position="326"/>
        <end position="336"/>
    </location>
</feature>
<protein>
    <submittedName>
        <fullName evidence="7">LIM domain-binding protein 3</fullName>
    </submittedName>
</protein>
<feature type="region of interest" description="Disordered" evidence="4">
    <location>
        <begin position="1"/>
        <end position="55"/>
    </location>
</feature>
<name>A0ABM0KA13_APLCA</name>
<gene>
    <name evidence="7" type="primary">LOC101859752</name>
</gene>
<feature type="compositionally biased region" description="Polar residues" evidence="4">
    <location>
        <begin position="207"/>
        <end position="218"/>
    </location>
</feature>
<evidence type="ECO:0000259" key="5">
    <source>
        <dbReference type="PROSITE" id="PS50106"/>
    </source>
</evidence>
<dbReference type="PANTHER" id="PTHR24214:SF38">
    <property type="entry name" value="PDZ AND LIM DOMAIN PROTEIN ZASP-RELATED"/>
    <property type="match status" value="1"/>
</dbReference>
<evidence type="ECO:0000313" key="7">
    <source>
        <dbReference type="RefSeq" id="XP_005112512.2"/>
    </source>
</evidence>
<dbReference type="InterPro" id="IPR036034">
    <property type="entry name" value="PDZ_sf"/>
</dbReference>
<dbReference type="Gene3D" id="2.30.42.10">
    <property type="match status" value="1"/>
</dbReference>
<dbReference type="Proteomes" id="UP000694888">
    <property type="component" value="Unplaced"/>
</dbReference>
<sequence>MDGAGVGVGGGGGGTGDGGADSGSGLSVGSVTVVDGGGVESGSNGVGSGGGGGGGEISVEGKEVIEVCAEGVTSPVANSQIQQLLAKGRRPFDVTLKGGNPWGFALDGGDGTDSPLHISKIVSDGKASESALMEGDYVLAVNSLACSDVGQALDIVDTALTILTITVLRGQWESPSQGLKPQSYLQRAYDLQRKERSTGARTRDDSSVYTQSRSSLSQPGGMRPSKRRGDSFNVGKLSTVSADRKPSSPLRHPPQPSDPPWPSHETRWSFDNNVSSGQQQQHQHQQHHHDKVRSAGHSHSHHSSHHHHQPDLAANMSRRRSEGHNLLSSSSSSFSPLPLPLLPPPPPPLPVYCVGVGHHVRK</sequence>
<dbReference type="PROSITE" id="PS50106">
    <property type="entry name" value="PDZ"/>
    <property type="match status" value="1"/>
</dbReference>
<comment type="subcellular location">
    <subcellularLocation>
        <location evidence="1">Cytoplasm</location>
    </subcellularLocation>
</comment>
<dbReference type="SUPFAM" id="SSF50156">
    <property type="entry name" value="PDZ domain-like"/>
    <property type="match status" value="1"/>
</dbReference>
<keyword evidence="6" id="KW-1185">Reference proteome</keyword>
<feature type="domain" description="PDZ" evidence="5">
    <location>
        <begin position="97"/>
        <end position="171"/>
    </location>
</feature>
<keyword evidence="3" id="KW-0862">Zinc</keyword>
<dbReference type="SMART" id="SM00228">
    <property type="entry name" value="PDZ"/>
    <property type="match status" value="1"/>
</dbReference>
<feature type="compositionally biased region" description="Basic residues" evidence="4">
    <location>
        <begin position="284"/>
        <end position="308"/>
    </location>
</feature>
<feature type="compositionally biased region" description="Basic and acidic residues" evidence="4">
    <location>
        <begin position="191"/>
        <end position="206"/>
    </location>
</feature>
<evidence type="ECO:0000256" key="4">
    <source>
        <dbReference type="SAM" id="MobiDB-lite"/>
    </source>
</evidence>
<evidence type="ECO:0000256" key="1">
    <source>
        <dbReference type="ARBA" id="ARBA00004496"/>
    </source>
</evidence>
<feature type="compositionally biased region" description="Low complexity" evidence="4">
    <location>
        <begin position="23"/>
        <end position="34"/>
    </location>
</feature>
<organism evidence="6 7">
    <name type="scientific">Aplysia californica</name>
    <name type="common">California sea hare</name>
    <dbReference type="NCBI Taxonomy" id="6500"/>
    <lineage>
        <taxon>Eukaryota</taxon>
        <taxon>Metazoa</taxon>
        <taxon>Spiralia</taxon>
        <taxon>Lophotrochozoa</taxon>
        <taxon>Mollusca</taxon>
        <taxon>Gastropoda</taxon>
        <taxon>Heterobranchia</taxon>
        <taxon>Euthyneura</taxon>
        <taxon>Tectipleura</taxon>
        <taxon>Aplysiida</taxon>
        <taxon>Aplysioidea</taxon>
        <taxon>Aplysiidae</taxon>
        <taxon>Aplysia</taxon>
    </lineage>
</organism>
<keyword evidence="3" id="KW-0440">LIM domain</keyword>
<proteinExistence type="predicted"/>
<dbReference type="GeneID" id="101859752"/>
<accession>A0ABM0KA13</accession>
<keyword evidence="3" id="KW-0479">Metal-binding</keyword>
<feature type="region of interest" description="Disordered" evidence="4">
    <location>
        <begin position="191"/>
        <end position="348"/>
    </location>
</feature>
<dbReference type="InterPro" id="IPR001478">
    <property type="entry name" value="PDZ"/>
</dbReference>